<name>A0ABN1H6C3_9ACTN</name>
<proteinExistence type="predicted"/>
<evidence type="ECO:0000313" key="2">
    <source>
        <dbReference type="Proteomes" id="UP001500957"/>
    </source>
</evidence>
<comment type="caution">
    <text evidence="1">The sequence shown here is derived from an EMBL/GenBank/DDBJ whole genome shotgun (WGS) entry which is preliminary data.</text>
</comment>
<evidence type="ECO:0000313" key="1">
    <source>
        <dbReference type="EMBL" id="GAA0630237.1"/>
    </source>
</evidence>
<accession>A0ABN1H6C3</accession>
<organism evidence="1 2">
    <name type="scientific">Sporichthya brevicatena</name>
    <dbReference type="NCBI Taxonomy" id="171442"/>
    <lineage>
        <taxon>Bacteria</taxon>
        <taxon>Bacillati</taxon>
        <taxon>Actinomycetota</taxon>
        <taxon>Actinomycetes</taxon>
        <taxon>Sporichthyales</taxon>
        <taxon>Sporichthyaceae</taxon>
        <taxon>Sporichthya</taxon>
    </lineage>
</organism>
<gene>
    <name evidence="1" type="ORF">GCM10009547_37500</name>
</gene>
<keyword evidence="2" id="KW-1185">Reference proteome</keyword>
<sequence length="431" mass="46841">MVSVVAAAVAIGLAVTDRGPFADAFGDERHASPVVEQGGVARAGDGSEDTVAELLQRRAKALIAKNRSDFLATVDPQDAELRRAQATWFDNLAEVPVTSWRYQLAPREDARLPAAAAAKAATAGPDSFGRFVGIALRIDGYDNADAVHDEVMTFTPREGRWYVSGRWVAPGRGNQQLWDVGRVNAFRSDHALVLGLPDDDVLAPIAEEVDAAVPRVDEVWGKRWPRKVLVLVTRTEQEMADLLGGKASNYTQLAAITRGELGVAEETAAAERVVINPRAYADLSEVGKRVIMIHEITHVAVRSATQEWTPMWLAEGFADYIGYRTSGLSVQFIAQELVDDLRNGLKPKALPTDADFDTTNPKLPQAYEMAWLACRMIAEQHGQDSLLELVRTAGAPGGSAASVEEAFSSVLGTTLAQFTADWREYLEETLT</sequence>
<reference evidence="1 2" key="1">
    <citation type="journal article" date="2019" name="Int. J. Syst. Evol. Microbiol.">
        <title>The Global Catalogue of Microorganisms (GCM) 10K type strain sequencing project: providing services to taxonomists for standard genome sequencing and annotation.</title>
        <authorList>
            <consortium name="The Broad Institute Genomics Platform"/>
            <consortium name="The Broad Institute Genome Sequencing Center for Infectious Disease"/>
            <person name="Wu L."/>
            <person name="Ma J."/>
        </authorList>
    </citation>
    <scope>NUCLEOTIDE SEQUENCE [LARGE SCALE GENOMIC DNA]</scope>
    <source>
        <strain evidence="1 2">JCM 10671</strain>
    </source>
</reference>
<protein>
    <submittedName>
        <fullName evidence="1">Uncharacterized protein</fullName>
    </submittedName>
</protein>
<dbReference type="EMBL" id="BAAAHE010000037">
    <property type="protein sequence ID" value="GAA0630237.1"/>
    <property type="molecule type" value="Genomic_DNA"/>
</dbReference>
<dbReference type="Proteomes" id="UP001500957">
    <property type="component" value="Unassembled WGS sequence"/>
</dbReference>